<evidence type="ECO:0000313" key="4">
    <source>
        <dbReference type="EMBL" id="CDW46091.1"/>
    </source>
</evidence>
<feature type="domain" description="Ig-like" evidence="3">
    <location>
        <begin position="6"/>
        <end position="114"/>
    </location>
</feature>
<accession>A0A0K2V834</accession>
<keyword evidence="2" id="KW-0812">Transmembrane</keyword>
<dbReference type="Gene3D" id="2.60.40.10">
    <property type="entry name" value="Immunoglobulins"/>
    <property type="match status" value="1"/>
</dbReference>
<feature type="transmembrane region" description="Helical" evidence="2">
    <location>
        <begin position="144"/>
        <end position="168"/>
    </location>
</feature>
<keyword evidence="2" id="KW-1133">Transmembrane helix</keyword>
<dbReference type="InterPro" id="IPR007110">
    <property type="entry name" value="Ig-like_dom"/>
</dbReference>
<dbReference type="SUPFAM" id="SSF48726">
    <property type="entry name" value="Immunoglobulin"/>
    <property type="match status" value="1"/>
</dbReference>
<organism evidence="4">
    <name type="scientific">Lepeophtheirus salmonis</name>
    <name type="common">Salmon louse</name>
    <name type="synonym">Caligus salmonis</name>
    <dbReference type="NCBI Taxonomy" id="72036"/>
    <lineage>
        <taxon>Eukaryota</taxon>
        <taxon>Metazoa</taxon>
        <taxon>Ecdysozoa</taxon>
        <taxon>Arthropoda</taxon>
        <taxon>Crustacea</taxon>
        <taxon>Multicrustacea</taxon>
        <taxon>Hexanauplia</taxon>
        <taxon>Copepoda</taxon>
        <taxon>Siphonostomatoida</taxon>
        <taxon>Caligidae</taxon>
        <taxon>Lepeophtheirus</taxon>
    </lineage>
</organism>
<dbReference type="PROSITE" id="PS50835">
    <property type="entry name" value="IG_LIKE"/>
    <property type="match status" value="1"/>
</dbReference>
<dbReference type="InterPro" id="IPR013783">
    <property type="entry name" value="Ig-like_fold"/>
</dbReference>
<evidence type="ECO:0000256" key="2">
    <source>
        <dbReference type="SAM" id="Phobius"/>
    </source>
</evidence>
<feature type="region of interest" description="Disordered" evidence="1">
    <location>
        <begin position="173"/>
        <end position="194"/>
    </location>
</feature>
<dbReference type="Pfam" id="PF07679">
    <property type="entry name" value="I-set"/>
    <property type="match status" value="1"/>
</dbReference>
<reference evidence="4" key="1">
    <citation type="submission" date="2014-05" db="EMBL/GenBank/DDBJ databases">
        <authorList>
            <person name="Chronopoulou M."/>
        </authorList>
    </citation>
    <scope>NUCLEOTIDE SEQUENCE</scope>
    <source>
        <tissue evidence="4">Whole organism</tissue>
    </source>
</reference>
<evidence type="ECO:0000256" key="1">
    <source>
        <dbReference type="SAM" id="MobiDB-lite"/>
    </source>
</evidence>
<dbReference type="EMBL" id="HACA01028730">
    <property type="protein sequence ID" value="CDW46091.1"/>
    <property type="molecule type" value="Transcribed_RNA"/>
</dbReference>
<dbReference type="InterPro" id="IPR013098">
    <property type="entry name" value="Ig_I-set"/>
</dbReference>
<dbReference type="OrthoDB" id="6412111at2759"/>
<feature type="non-terminal residue" evidence="4">
    <location>
        <position position="1"/>
    </location>
</feature>
<evidence type="ECO:0000259" key="3">
    <source>
        <dbReference type="PROSITE" id="PS50835"/>
    </source>
</evidence>
<proteinExistence type="predicted"/>
<protein>
    <recommendedName>
        <fullName evidence="3">Ig-like domain-containing protein</fullName>
    </recommendedName>
</protein>
<dbReference type="AlphaFoldDB" id="A0A0K2V834"/>
<keyword evidence="2" id="KW-0472">Membrane</keyword>
<dbReference type="InterPro" id="IPR036179">
    <property type="entry name" value="Ig-like_dom_sf"/>
</dbReference>
<sequence>EKVGPPHMLDGIGTSNVTAEYGQSILFACQVQSLGPTQIQWLKQLHKHQEPKNKNKTIVVFDYVFEILHPQSKTTSSGGYYNSTLLVESTMPYSKGRYICLVNNQVGHTHKEIFLHINRPAPGKEGGAQDSNWTSKAEPNPFPLSFIIIVPILSVIIVFLLFVSVFILRKHTHPNGRNSNSPSTPHEPSSSTALMNSRQILLPHLSETSPHMGKINLSSNEEWFSSNPGSTMWKKTSSSDSSSEKWVEVTNKANQTPVHWAYGDVYIHHHTTPDILYPSNTSTEQRQHSPLLNGGYSIPKGNEKGSNSLASTSIESKRFLDLREPSYPEYYAVVTAGSTELYARPPSDHFYFKISDGKTEFI</sequence>
<name>A0A0K2V834_LEPSM</name>
<feature type="compositionally biased region" description="Low complexity" evidence="1">
    <location>
        <begin position="178"/>
        <end position="192"/>
    </location>
</feature>